<reference evidence="5 6" key="1">
    <citation type="submission" date="2018-12" db="EMBL/GenBank/DDBJ databases">
        <title>Draft genome sequence of Xylaria grammica IHI A82.</title>
        <authorList>
            <person name="Buettner E."/>
            <person name="Kellner H."/>
        </authorList>
    </citation>
    <scope>NUCLEOTIDE SEQUENCE [LARGE SCALE GENOMIC DNA]</scope>
    <source>
        <strain evidence="5 6">IHI A82</strain>
    </source>
</reference>
<evidence type="ECO:0000313" key="6">
    <source>
        <dbReference type="Proteomes" id="UP000286045"/>
    </source>
</evidence>
<comment type="caution">
    <text evidence="5">The sequence shown here is derived from an EMBL/GenBank/DDBJ whole genome shotgun (WGS) entry which is preliminary data.</text>
</comment>
<feature type="active site" description="Proton acceptor" evidence="3">
    <location>
        <position position="100"/>
    </location>
</feature>
<accession>A0A439D2K5</accession>
<dbReference type="PANTHER" id="PTHR12935:SF0">
    <property type="entry name" value="GAMMA-GLUTAMYLCYCLOTRANSFERASE"/>
    <property type="match status" value="1"/>
</dbReference>
<evidence type="ECO:0000256" key="4">
    <source>
        <dbReference type="PIRSR" id="PIRSR617939-2"/>
    </source>
</evidence>
<dbReference type="InterPro" id="IPR017939">
    <property type="entry name" value="G-Glutamylcylcotransferase"/>
</dbReference>
<gene>
    <name evidence="5" type="ORF">EKO27_g6432</name>
</gene>
<dbReference type="Proteomes" id="UP000286045">
    <property type="component" value="Unassembled WGS sequence"/>
</dbReference>
<evidence type="ECO:0000256" key="2">
    <source>
        <dbReference type="ARBA" id="ARBA00023239"/>
    </source>
</evidence>
<feature type="binding site" evidence="4">
    <location>
        <begin position="17"/>
        <end position="22"/>
    </location>
    <ligand>
        <name>substrate</name>
    </ligand>
</feature>
<dbReference type="Gene3D" id="3.10.490.10">
    <property type="entry name" value="Gamma-glutamyl cyclotransferase-like"/>
    <property type="match status" value="1"/>
</dbReference>
<sequence>MVLLVSALGPPKGNVWYLAYGSNLSSSKFVRDRGIKPLAALLVAVPGSTLAMESAGVPYQEPSYASIRSASKSSTGKEITVLGTAYLVTADQYVDIIRSEGGGIAYEEISVRVVPLDISTKSDINSLSENSAETPSEARTLVSIMRRLPAPHPSQRYMSLVVNGAMESNYPQDYQLYLKGIKTYQPARHPRAKLGAELFLCLWIPIMTIAERITKLSLSWFGDEYGNAPYVIILLVRAIVTAMWWHHDYLHAPIWGRGDGLDAAAIRSEV</sequence>
<proteinExistence type="predicted"/>
<dbReference type="STRING" id="363999.A0A439D2K5"/>
<organism evidence="5 6">
    <name type="scientific">Xylaria grammica</name>
    <dbReference type="NCBI Taxonomy" id="363999"/>
    <lineage>
        <taxon>Eukaryota</taxon>
        <taxon>Fungi</taxon>
        <taxon>Dikarya</taxon>
        <taxon>Ascomycota</taxon>
        <taxon>Pezizomycotina</taxon>
        <taxon>Sordariomycetes</taxon>
        <taxon>Xylariomycetidae</taxon>
        <taxon>Xylariales</taxon>
        <taxon>Xylariaceae</taxon>
        <taxon>Xylaria</taxon>
    </lineage>
</organism>
<dbReference type="AlphaFoldDB" id="A0A439D2K5"/>
<keyword evidence="2" id="KW-0456">Lyase</keyword>
<keyword evidence="6" id="KW-1185">Reference proteome</keyword>
<name>A0A439D2K5_9PEZI</name>
<dbReference type="EC" id="4.3.2.9" evidence="1"/>
<dbReference type="GO" id="GO:0003839">
    <property type="term" value="F:gamma-glutamylcyclotransferase activity"/>
    <property type="evidence" value="ECO:0007669"/>
    <property type="project" value="UniProtKB-EC"/>
</dbReference>
<dbReference type="EMBL" id="RYZI01000188">
    <property type="protein sequence ID" value="RWA08675.1"/>
    <property type="molecule type" value="Genomic_DNA"/>
</dbReference>
<dbReference type="PANTHER" id="PTHR12935">
    <property type="entry name" value="GAMMA-GLUTAMYLCYCLOTRANSFERASE"/>
    <property type="match status" value="1"/>
</dbReference>
<evidence type="ECO:0000313" key="5">
    <source>
        <dbReference type="EMBL" id="RWA08675.1"/>
    </source>
</evidence>
<evidence type="ECO:0000256" key="3">
    <source>
        <dbReference type="PIRSR" id="PIRSR617939-1"/>
    </source>
</evidence>
<feature type="binding site" evidence="4">
    <location>
        <position position="157"/>
    </location>
    <ligand>
        <name>substrate</name>
    </ligand>
</feature>
<protein>
    <recommendedName>
        <fullName evidence="1">gamma-glutamylcyclotransferase</fullName>
        <ecNumber evidence="1">4.3.2.9</ecNumber>
    </recommendedName>
</protein>
<evidence type="ECO:0000256" key="1">
    <source>
        <dbReference type="ARBA" id="ARBA00012346"/>
    </source>
</evidence>